<accession>I0GPV3</accession>
<name>I0GPV3_SELRL</name>
<gene>
    <name evidence="2" type="ordered locus">SELR_10820</name>
</gene>
<feature type="signal peptide" evidence="1">
    <location>
        <begin position="1"/>
        <end position="34"/>
    </location>
</feature>
<dbReference type="HOGENOM" id="CLU_962761_0_0_9"/>
<organism evidence="2 3">
    <name type="scientific">Selenomonas ruminantium subsp. lactilytica (strain NBRC 103574 / TAM6421)</name>
    <dbReference type="NCBI Taxonomy" id="927704"/>
    <lineage>
        <taxon>Bacteria</taxon>
        <taxon>Bacillati</taxon>
        <taxon>Bacillota</taxon>
        <taxon>Negativicutes</taxon>
        <taxon>Selenomonadales</taxon>
        <taxon>Selenomonadaceae</taxon>
        <taxon>Selenomonas</taxon>
    </lineage>
</organism>
<evidence type="ECO:0000313" key="2">
    <source>
        <dbReference type="EMBL" id="BAL82790.1"/>
    </source>
</evidence>
<dbReference type="KEGG" id="sri:SELR_10820"/>
<evidence type="ECO:0000313" key="3">
    <source>
        <dbReference type="Proteomes" id="UP000007887"/>
    </source>
</evidence>
<reference evidence="2 3" key="1">
    <citation type="submission" date="2011-10" db="EMBL/GenBank/DDBJ databases">
        <title>Whole genome sequence of Selenomonas ruminantium subsp. lactilytica TAM6421.</title>
        <authorList>
            <person name="Oguchi A."/>
            <person name="Ankai A."/>
            <person name="Kaneko J."/>
            <person name="Yamada-Narita S."/>
            <person name="Fukui S."/>
            <person name="Takahashi M."/>
            <person name="Onodera T."/>
            <person name="Kojima S."/>
            <person name="Fushimi T."/>
            <person name="Abe N."/>
            <person name="Kamio Y."/>
            <person name="Yamazaki S."/>
            <person name="Fujita N."/>
        </authorList>
    </citation>
    <scope>NUCLEOTIDE SEQUENCE [LARGE SCALE GENOMIC DNA]</scope>
    <source>
        <strain evidence="3">NBRC 103574 / TAM6421</strain>
    </source>
</reference>
<protein>
    <recommendedName>
        <fullName evidence="4">DUF5640 domain-containing protein</fullName>
    </recommendedName>
</protein>
<proteinExistence type="predicted"/>
<dbReference type="EMBL" id="AP012292">
    <property type="protein sequence ID" value="BAL82790.1"/>
    <property type="molecule type" value="Genomic_DNA"/>
</dbReference>
<dbReference type="OrthoDB" id="1663476at2"/>
<dbReference type="PATRIC" id="fig|927704.6.peg.1113"/>
<sequence length="289" mass="31572">MSSKTLWKTFRPVLALGLSACLVGGVAATEPVLAADSHAVKAQASKAVKKNSLQPIAGIWREAGVSAPRTLTIYADGAYTLVAPDSKAFGKVRVTTEKHPDGSKSLWYSFFEEGGVVLEDKDSSSPWYSAFKSANELWAAFPKDEKAATQTDLRSGHDGAIHFVRYAENNYEATSEGVQADDYLGVWGCGRCTAVVSREASGGYLVEIQWASSAAEGKRWTYHCTYDNFGALLFSDDNGTRTDYAYTEDGKNTNKEIYNDGSGTFVLREGVLTWQDKKENSGELMEFMK</sequence>
<dbReference type="Proteomes" id="UP000007887">
    <property type="component" value="Chromosome"/>
</dbReference>
<dbReference type="RefSeq" id="WP_014424227.1">
    <property type="nucleotide sequence ID" value="NC_017068.1"/>
</dbReference>
<feature type="chain" id="PRO_5003626983" description="DUF5640 domain-containing protein" evidence="1">
    <location>
        <begin position="35"/>
        <end position="289"/>
    </location>
</feature>
<keyword evidence="1" id="KW-0732">Signal</keyword>
<dbReference type="eggNOG" id="ENOG50332DA">
    <property type="taxonomic scope" value="Bacteria"/>
</dbReference>
<evidence type="ECO:0000256" key="1">
    <source>
        <dbReference type="SAM" id="SignalP"/>
    </source>
</evidence>
<evidence type="ECO:0008006" key="4">
    <source>
        <dbReference type="Google" id="ProtNLM"/>
    </source>
</evidence>
<dbReference type="AlphaFoldDB" id="I0GPV3"/>